<feature type="transmembrane region" description="Helical" evidence="9">
    <location>
        <begin position="104"/>
        <end position="124"/>
    </location>
</feature>
<evidence type="ECO:0000313" key="11">
    <source>
        <dbReference type="EMBL" id="SFB86646.1"/>
    </source>
</evidence>
<evidence type="ECO:0000256" key="7">
    <source>
        <dbReference type="ARBA" id="ARBA00023136"/>
    </source>
</evidence>
<gene>
    <name evidence="11" type="ORF">SAMN05421773_101312</name>
</gene>
<evidence type="ECO:0000313" key="12">
    <source>
        <dbReference type="Proteomes" id="UP000199207"/>
    </source>
</evidence>
<evidence type="ECO:0000259" key="10">
    <source>
        <dbReference type="PROSITE" id="PS50850"/>
    </source>
</evidence>
<keyword evidence="4" id="KW-1003">Cell membrane</keyword>
<feature type="transmembrane region" description="Helical" evidence="9">
    <location>
        <begin position="77"/>
        <end position="97"/>
    </location>
</feature>
<dbReference type="InterPro" id="IPR011701">
    <property type="entry name" value="MFS"/>
</dbReference>
<dbReference type="PROSITE" id="PS00216">
    <property type="entry name" value="SUGAR_TRANSPORT_1"/>
    <property type="match status" value="2"/>
</dbReference>
<evidence type="ECO:0000256" key="8">
    <source>
        <dbReference type="SAM" id="MobiDB-lite"/>
    </source>
</evidence>
<dbReference type="InterPro" id="IPR036259">
    <property type="entry name" value="MFS_trans_sf"/>
</dbReference>
<dbReference type="STRING" id="910347.SAMN05421773_101312"/>
<dbReference type="InterPro" id="IPR005829">
    <property type="entry name" value="Sugar_transporter_CS"/>
</dbReference>
<evidence type="ECO:0000256" key="4">
    <source>
        <dbReference type="ARBA" id="ARBA00022475"/>
    </source>
</evidence>
<feature type="domain" description="Major facilitator superfamily (MFS) profile" evidence="10">
    <location>
        <begin position="35"/>
        <end position="419"/>
    </location>
</feature>
<evidence type="ECO:0000256" key="9">
    <source>
        <dbReference type="SAM" id="Phobius"/>
    </source>
</evidence>
<dbReference type="EMBL" id="FOLM01000001">
    <property type="protein sequence ID" value="SFB86646.1"/>
    <property type="molecule type" value="Genomic_DNA"/>
</dbReference>
<feature type="transmembrane region" description="Helical" evidence="9">
    <location>
        <begin position="365"/>
        <end position="385"/>
    </location>
</feature>
<feature type="transmembrane region" description="Helical" evidence="9">
    <location>
        <begin position="391"/>
        <end position="413"/>
    </location>
</feature>
<dbReference type="OrthoDB" id="63984at2"/>
<feature type="transmembrane region" description="Helical" evidence="9">
    <location>
        <begin position="189"/>
        <end position="213"/>
    </location>
</feature>
<evidence type="ECO:0000256" key="1">
    <source>
        <dbReference type="ARBA" id="ARBA00004651"/>
    </source>
</evidence>
<dbReference type="AlphaFoldDB" id="A0A1I1EIY2"/>
<reference evidence="11 12" key="1">
    <citation type="submission" date="2016-10" db="EMBL/GenBank/DDBJ databases">
        <authorList>
            <person name="de Groot N.N."/>
        </authorList>
    </citation>
    <scope>NUCLEOTIDE SEQUENCE [LARGE SCALE GENOMIC DNA]</scope>
    <source>
        <strain evidence="11 12">CGMCC 4.5739</strain>
    </source>
</reference>
<dbReference type="GO" id="GO:0022857">
    <property type="term" value="F:transmembrane transporter activity"/>
    <property type="evidence" value="ECO:0007669"/>
    <property type="project" value="InterPro"/>
</dbReference>
<dbReference type="GO" id="GO:0005886">
    <property type="term" value="C:plasma membrane"/>
    <property type="evidence" value="ECO:0007669"/>
    <property type="project" value="UniProtKB-SubCell"/>
</dbReference>
<keyword evidence="6 9" id="KW-1133">Transmembrane helix</keyword>
<keyword evidence="5 9" id="KW-0812">Transmembrane</keyword>
<sequence>MPSATSPAPATAGASAPSFPSATATATATDHPHPSPVRVNLALFGIGVATFALLFSTQALLPEIGAAFGVRPDQASWTVSATTLALAAAVLPLSLLSERVGRRAMMTGSVTVAVAVALVLPFAPGLPALIALRAVQGAALAGIPASAVAYLSEEVDRRAMVGAIGLFIAGNSVGGMSGRMAGGWVAEGFGWRAGLAAVALLALAGAVLYGLLLPRQRRFTASRPGPREMAATVAGHLTTPLLLRLFTIGALLMTAFNAVYTAIAFRLAEEPFGLSPGIVGSVFVIFLVGTGSSSLTGPLVDRLGRRGALYAAMGAVGAGLLLSLWDSLPAVLLGLVLITGGFFSGHAVASASVGRAADTGRAQAAALYQVGYYTGASAGGLLGALSFHWSGWAGTVALAFAALLVSAAVTLYATLRAGTASRTVAGAA</sequence>
<dbReference type="PROSITE" id="PS50850">
    <property type="entry name" value="MFS"/>
    <property type="match status" value="1"/>
</dbReference>
<keyword evidence="12" id="KW-1185">Reference proteome</keyword>
<feature type="compositionally biased region" description="Low complexity" evidence="8">
    <location>
        <begin position="1"/>
        <end position="29"/>
    </location>
</feature>
<dbReference type="Gene3D" id="1.20.1250.20">
    <property type="entry name" value="MFS general substrate transporter like domains"/>
    <property type="match status" value="1"/>
</dbReference>
<evidence type="ECO:0000256" key="5">
    <source>
        <dbReference type="ARBA" id="ARBA00022692"/>
    </source>
</evidence>
<feature type="transmembrane region" description="Helical" evidence="9">
    <location>
        <begin position="331"/>
        <end position="353"/>
    </location>
</feature>
<dbReference type="Pfam" id="PF07690">
    <property type="entry name" value="MFS_1"/>
    <property type="match status" value="1"/>
</dbReference>
<dbReference type="RefSeq" id="WP_093836755.1">
    <property type="nucleotide sequence ID" value="NZ_FOLM01000001.1"/>
</dbReference>
<feature type="region of interest" description="Disordered" evidence="8">
    <location>
        <begin position="1"/>
        <end position="32"/>
    </location>
</feature>
<feature type="transmembrane region" description="Helical" evidence="9">
    <location>
        <begin position="274"/>
        <end position="295"/>
    </location>
</feature>
<keyword evidence="3" id="KW-0813">Transport</keyword>
<comment type="subcellular location">
    <subcellularLocation>
        <location evidence="1">Cell membrane</location>
        <topology evidence="1">Multi-pass membrane protein</topology>
    </subcellularLocation>
</comment>
<feature type="transmembrane region" description="Helical" evidence="9">
    <location>
        <begin position="307"/>
        <end position="325"/>
    </location>
</feature>
<dbReference type="CDD" id="cd17324">
    <property type="entry name" value="MFS_NepI_like"/>
    <property type="match status" value="1"/>
</dbReference>
<dbReference type="Proteomes" id="UP000199207">
    <property type="component" value="Unassembled WGS sequence"/>
</dbReference>
<proteinExistence type="inferred from homology"/>
<feature type="transmembrane region" description="Helical" evidence="9">
    <location>
        <begin position="39"/>
        <end position="57"/>
    </location>
</feature>
<feature type="transmembrane region" description="Helical" evidence="9">
    <location>
        <begin position="159"/>
        <end position="177"/>
    </location>
</feature>
<evidence type="ECO:0000256" key="6">
    <source>
        <dbReference type="ARBA" id="ARBA00022989"/>
    </source>
</evidence>
<evidence type="ECO:0000256" key="3">
    <source>
        <dbReference type="ARBA" id="ARBA00022448"/>
    </source>
</evidence>
<protein>
    <submittedName>
        <fullName evidence="11">MFS transporter, YNFM family, putative membrane transport protein</fullName>
    </submittedName>
</protein>
<dbReference type="InterPro" id="IPR020846">
    <property type="entry name" value="MFS_dom"/>
</dbReference>
<comment type="similarity">
    <text evidence="2">Belongs to the major facilitator superfamily.</text>
</comment>
<dbReference type="SUPFAM" id="SSF103473">
    <property type="entry name" value="MFS general substrate transporter"/>
    <property type="match status" value="1"/>
</dbReference>
<evidence type="ECO:0000256" key="2">
    <source>
        <dbReference type="ARBA" id="ARBA00008335"/>
    </source>
</evidence>
<feature type="transmembrane region" description="Helical" evidence="9">
    <location>
        <begin position="130"/>
        <end position="152"/>
    </location>
</feature>
<feature type="transmembrane region" description="Helical" evidence="9">
    <location>
        <begin position="245"/>
        <end position="268"/>
    </location>
</feature>
<accession>A0A1I1EIY2</accession>
<name>A0A1I1EIY2_9ACTN</name>
<dbReference type="PANTHER" id="PTHR43271:SF1">
    <property type="entry name" value="INNER MEMBRANE TRANSPORT PROTEIN YNFM"/>
    <property type="match status" value="1"/>
</dbReference>
<dbReference type="PANTHER" id="PTHR43271">
    <property type="entry name" value="BLL2771 PROTEIN"/>
    <property type="match status" value="1"/>
</dbReference>
<organism evidence="11 12">
    <name type="scientific">Streptomyces aidingensis</name>
    <dbReference type="NCBI Taxonomy" id="910347"/>
    <lineage>
        <taxon>Bacteria</taxon>
        <taxon>Bacillati</taxon>
        <taxon>Actinomycetota</taxon>
        <taxon>Actinomycetes</taxon>
        <taxon>Kitasatosporales</taxon>
        <taxon>Streptomycetaceae</taxon>
        <taxon>Streptomyces</taxon>
    </lineage>
</organism>
<keyword evidence="7 9" id="KW-0472">Membrane</keyword>